<dbReference type="Gene3D" id="1.10.1740.10">
    <property type="match status" value="1"/>
</dbReference>
<dbReference type="GO" id="GO:0003677">
    <property type="term" value="F:DNA binding"/>
    <property type="evidence" value="ECO:0007669"/>
    <property type="project" value="UniProtKB-KW"/>
</dbReference>
<sequence>MKRDAQPMTQQADQVAAAKPCEDSLFENSVAGHIGWIYSMAYRQLADASLADDATQAVFLALWRKRGSLKKPIGGLLVRATRYACNDIQKSERRRKIRERKVAAMRQEEMQGFASAAAEEAKIEQLLAMDAALQRLSTGDRDVLVARFFQNQTARQVAEQFNISEAAAGKRITRAVEKLRHIMARKNIPMDS</sequence>
<evidence type="ECO:0000256" key="2">
    <source>
        <dbReference type="ARBA" id="ARBA00023015"/>
    </source>
</evidence>
<dbReference type="GO" id="GO:0006352">
    <property type="term" value="P:DNA-templated transcription initiation"/>
    <property type="evidence" value="ECO:0007669"/>
    <property type="project" value="InterPro"/>
</dbReference>
<accession>T0Y8T6</accession>
<gene>
    <name evidence="8" type="ORF">B1A_21249</name>
</gene>
<keyword evidence="5" id="KW-0804">Transcription</keyword>
<dbReference type="InterPro" id="IPR007630">
    <property type="entry name" value="RNA_pol_sigma70_r4"/>
</dbReference>
<feature type="domain" description="RNA polymerase sigma-70 region 2" evidence="6">
    <location>
        <begin position="33"/>
        <end position="92"/>
    </location>
</feature>
<reference evidence="8" key="2">
    <citation type="journal article" date="2014" name="ISME J.">
        <title>Microbial stratification in low pH oxic and suboxic macroscopic growths along an acid mine drainage.</title>
        <authorList>
            <person name="Mendez-Garcia C."/>
            <person name="Mesa V."/>
            <person name="Sprenger R.R."/>
            <person name="Richter M."/>
            <person name="Diez M.S."/>
            <person name="Solano J."/>
            <person name="Bargiela R."/>
            <person name="Golyshina O.V."/>
            <person name="Manteca A."/>
            <person name="Ramos J.L."/>
            <person name="Gallego J.R."/>
            <person name="Llorente I."/>
            <person name="Martins Dos Santos V.A."/>
            <person name="Jensen O.N."/>
            <person name="Pelaez A.I."/>
            <person name="Sanchez J."/>
            <person name="Ferrer M."/>
        </authorList>
    </citation>
    <scope>NUCLEOTIDE SEQUENCE</scope>
</reference>
<dbReference type="InterPro" id="IPR007627">
    <property type="entry name" value="RNA_pol_sigma70_r2"/>
</dbReference>
<feature type="non-terminal residue" evidence="8">
    <location>
        <position position="192"/>
    </location>
</feature>
<dbReference type="CDD" id="cd06171">
    <property type="entry name" value="Sigma70_r4"/>
    <property type="match status" value="1"/>
</dbReference>
<evidence type="ECO:0000256" key="3">
    <source>
        <dbReference type="ARBA" id="ARBA00023082"/>
    </source>
</evidence>
<dbReference type="Gene3D" id="1.10.10.10">
    <property type="entry name" value="Winged helix-like DNA-binding domain superfamily/Winged helix DNA-binding domain"/>
    <property type="match status" value="1"/>
</dbReference>
<dbReference type="InterPro" id="IPR013324">
    <property type="entry name" value="RNA_pol_sigma_r3/r4-like"/>
</dbReference>
<dbReference type="Pfam" id="PF04545">
    <property type="entry name" value="Sigma70_r4"/>
    <property type="match status" value="1"/>
</dbReference>
<keyword evidence="4" id="KW-0238">DNA-binding</keyword>
<dbReference type="GO" id="GO:0016987">
    <property type="term" value="F:sigma factor activity"/>
    <property type="evidence" value="ECO:0007669"/>
    <property type="project" value="UniProtKB-KW"/>
</dbReference>
<dbReference type="NCBIfam" id="TIGR02937">
    <property type="entry name" value="sigma70-ECF"/>
    <property type="match status" value="1"/>
</dbReference>
<evidence type="ECO:0000256" key="1">
    <source>
        <dbReference type="ARBA" id="ARBA00010641"/>
    </source>
</evidence>
<dbReference type="Pfam" id="PF04542">
    <property type="entry name" value="Sigma70_r2"/>
    <property type="match status" value="1"/>
</dbReference>
<dbReference type="PANTHER" id="PTHR43133:SF51">
    <property type="entry name" value="RNA POLYMERASE SIGMA FACTOR"/>
    <property type="match status" value="1"/>
</dbReference>
<dbReference type="InterPro" id="IPR039425">
    <property type="entry name" value="RNA_pol_sigma-70-like"/>
</dbReference>
<keyword evidence="3" id="KW-0731">Sigma factor</keyword>
<dbReference type="InterPro" id="IPR014284">
    <property type="entry name" value="RNA_pol_sigma-70_dom"/>
</dbReference>
<evidence type="ECO:0000256" key="4">
    <source>
        <dbReference type="ARBA" id="ARBA00023125"/>
    </source>
</evidence>
<evidence type="ECO:0000313" key="8">
    <source>
        <dbReference type="EMBL" id="EQD28232.1"/>
    </source>
</evidence>
<organism evidence="8">
    <name type="scientific">mine drainage metagenome</name>
    <dbReference type="NCBI Taxonomy" id="410659"/>
    <lineage>
        <taxon>unclassified sequences</taxon>
        <taxon>metagenomes</taxon>
        <taxon>ecological metagenomes</taxon>
    </lineage>
</organism>
<dbReference type="InterPro" id="IPR036388">
    <property type="entry name" value="WH-like_DNA-bd_sf"/>
</dbReference>
<dbReference type="InterPro" id="IPR013325">
    <property type="entry name" value="RNA_pol_sigma_r2"/>
</dbReference>
<evidence type="ECO:0000259" key="6">
    <source>
        <dbReference type="Pfam" id="PF04542"/>
    </source>
</evidence>
<feature type="domain" description="RNA polymerase sigma-70 region 4" evidence="7">
    <location>
        <begin position="132"/>
        <end position="181"/>
    </location>
</feature>
<name>T0Y8T6_9ZZZZ</name>
<dbReference type="SUPFAM" id="SSF88946">
    <property type="entry name" value="Sigma2 domain of RNA polymerase sigma factors"/>
    <property type="match status" value="1"/>
</dbReference>
<comment type="caution">
    <text evidence="8">The sequence shown here is derived from an EMBL/GenBank/DDBJ whole genome shotgun (WGS) entry which is preliminary data.</text>
</comment>
<proteinExistence type="inferred from homology"/>
<dbReference type="AlphaFoldDB" id="T0Y8T6"/>
<dbReference type="SUPFAM" id="SSF88659">
    <property type="entry name" value="Sigma3 and sigma4 domains of RNA polymerase sigma factors"/>
    <property type="match status" value="1"/>
</dbReference>
<reference evidence="8" key="1">
    <citation type="submission" date="2013-08" db="EMBL/GenBank/DDBJ databases">
        <authorList>
            <person name="Mendez C."/>
            <person name="Richter M."/>
            <person name="Ferrer M."/>
            <person name="Sanchez J."/>
        </authorList>
    </citation>
    <scope>NUCLEOTIDE SEQUENCE</scope>
</reference>
<comment type="similarity">
    <text evidence="1">Belongs to the sigma-70 factor family. ECF subfamily.</text>
</comment>
<protein>
    <submittedName>
        <fullName evidence="8">RNA polymerase sigma-70 domain protein</fullName>
    </submittedName>
</protein>
<evidence type="ECO:0000256" key="5">
    <source>
        <dbReference type="ARBA" id="ARBA00023163"/>
    </source>
</evidence>
<keyword evidence="2" id="KW-0805">Transcription regulation</keyword>
<dbReference type="EMBL" id="AUZX01015706">
    <property type="protein sequence ID" value="EQD28232.1"/>
    <property type="molecule type" value="Genomic_DNA"/>
</dbReference>
<evidence type="ECO:0000259" key="7">
    <source>
        <dbReference type="Pfam" id="PF04545"/>
    </source>
</evidence>
<dbReference type="PANTHER" id="PTHR43133">
    <property type="entry name" value="RNA POLYMERASE ECF-TYPE SIGMA FACTO"/>
    <property type="match status" value="1"/>
</dbReference>